<accession>A0A9Q1B1Z5</accession>
<dbReference type="InterPro" id="IPR001079">
    <property type="entry name" value="Galectin_CRD"/>
</dbReference>
<proteinExistence type="predicted"/>
<dbReference type="AlphaFoldDB" id="A0A9Q1B1Z5"/>
<dbReference type="SUPFAM" id="SSF49899">
    <property type="entry name" value="Concanavalin A-like lectins/glucanases"/>
    <property type="match status" value="1"/>
</dbReference>
<dbReference type="PROSITE" id="PS51304">
    <property type="entry name" value="GALECTIN"/>
    <property type="match status" value="1"/>
</dbReference>
<dbReference type="EMBL" id="JAPFRF010000007">
    <property type="protein sequence ID" value="KAJ7327215.1"/>
    <property type="molecule type" value="Genomic_DNA"/>
</dbReference>
<dbReference type="PANTHER" id="PTHR11346:SF97">
    <property type="entry name" value="GALECTIN-1"/>
    <property type="match status" value="1"/>
</dbReference>
<feature type="domain" description="Galectin" evidence="3">
    <location>
        <begin position="15"/>
        <end position="146"/>
    </location>
</feature>
<dbReference type="PANTHER" id="PTHR11346">
    <property type="entry name" value="GALECTIN"/>
    <property type="match status" value="1"/>
</dbReference>
<protein>
    <recommendedName>
        <fullName evidence="2">Galectin</fullName>
    </recommendedName>
</protein>
<evidence type="ECO:0000313" key="4">
    <source>
        <dbReference type="EMBL" id="KAJ7327215.1"/>
    </source>
</evidence>
<dbReference type="SMART" id="SM00908">
    <property type="entry name" value="Gal-bind_lectin"/>
    <property type="match status" value="1"/>
</dbReference>
<dbReference type="InterPro" id="IPR013320">
    <property type="entry name" value="ConA-like_dom_sf"/>
</dbReference>
<evidence type="ECO:0000259" key="3">
    <source>
        <dbReference type="PROSITE" id="PS51304"/>
    </source>
</evidence>
<evidence type="ECO:0000313" key="5">
    <source>
        <dbReference type="Proteomes" id="UP001142489"/>
    </source>
</evidence>
<keyword evidence="1 2" id="KW-0430">Lectin</keyword>
<dbReference type="GO" id="GO:0005615">
    <property type="term" value="C:extracellular space"/>
    <property type="evidence" value="ECO:0007669"/>
    <property type="project" value="TreeGrafter"/>
</dbReference>
<organism evidence="4 5">
    <name type="scientific">Phrynocephalus forsythii</name>
    <dbReference type="NCBI Taxonomy" id="171643"/>
    <lineage>
        <taxon>Eukaryota</taxon>
        <taxon>Metazoa</taxon>
        <taxon>Chordata</taxon>
        <taxon>Craniata</taxon>
        <taxon>Vertebrata</taxon>
        <taxon>Euteleostomi</taxon>
        <taxon>Lepidosauria</taxon>
        <taxon>Squamata</taxon>
        <taxon>Bifurcata</taxon>
        <taxon>Unidentata</taxon>
        <taxon>Episquamata</taxon>
        <taxon>Toxicofera</taxon>
        <taxon>Iguania</taxon>
        <taxon>Acrodonta</taxon>
        <taxon>Agamidae</taxon>
        <taxon>Agaminae</taxon>
        <taxon>Phrynocephalus</taxon>
    </lineage>
</organism>
<dbReference type="CDD" id="cd00070">
    <property type="entry name" value="GLECT"/>
    <property type="match status" value="1"/>
</dbReference>
<dbReference type="GO" id="GO:0043236">
    <property type="term" value="F:laminin binding"/>
    <property type="evidence" value="ECO:0007669"/>
    <property type="project" value="TreeGrafter"/>
</dbReference>
<dbReference type="InterPro" id="IPR044156">
    <property type="entry name" value="Galectin-like"/>
</dbReference>
<comment type="caution">
    <text evidence="4">The sequence shown here is derived from an EMBL/GenBank/DDBJ whole genome shotgun (WGS) entry which is preliminary data.</text>
</comment>
<evidence type="ECO:0000256" key="2">
    <source>
        <dbReference type="RuleBase" id="RU102079"/>
    </source>
</evidence>
<gene>
    <name evidence="4" type="ORF">JRQ81_016974</name>
</gene>
<keyword evidence="5" id="KW-1185">Reference proteome</keyword>
<dbReference type="GO" id="GO:0030395">
    <property type="term" value="F:lactose binding"/>
    <property type="evidence" value="ECO:0007669"/>
    <property type="project" value="TreeGrafter"/>
</dbReference>
<reference evidence="4" key="1">
    <citation type="journal article" date="2023" name="DNA Res.">
        <title>Chromosome-level genome assembly of Phrynocephalus forsythii using third-generation DNA sequencing and Hi-C analysis.</title>
        <authorList>
            <person name="Qi Y."/>
            <person name="Zhao W."/>
            <person name="Zhao Y."/>
            <person name="Niu C."/>
            <person name="Cao S."/>
            <person name="Zhang Y."/>
        </authorList>
    </citation>
    <scope>NUCLEOTIDE SEQUENCE</scope>
    <source>
        <tissue evidence="4">Muscle</tissue>
    </source>
</reference>
<dbReference type="FunFam" id="2.60.120.200:FF:000021">
    <property type="entry name" value="Galectin"/>
    <property type="match status" value="1"/>
</dbReference>
<name>A0A9Q1B1Z5_9SAUR</name>
<evidence type="ECO:0000256" key="1">
    <source>
        <dbReference type="ARBA" id="ARBA00022734"/>
    </source>
</evidence>
<dbReference type="Proteomes" id="UP001142489">
    <property type="component" value="Unassembled WGS sequence"/>
</dbReference>
<dbReference type="Gene3D" id="2.60.120.200">
    <property type="match status" value="1"/>
</dbReference>
<dbReference type="SMART" id="SM00276">
    <property type="entry name" value="GLECT"/>
    <property type="match status" value="1"/>
</dbReference>
<sequence>MGDLNHTIVTSIDLGLVATHLKVVPGDTVVVKGKILCGCQGFEVNLGKDCDNLVLHFNPRFDCKGDVNTIVCNSRKDGAWEEEQRDSHFPFEQNSVVRVTFTFDTKEIKVKLADEHEFCFPNRLGLDNIEYIAVDGDFKIKVLKFL</sequence>
<dbReference type="Pfam" id="PF00337">
    <property type="entry name" value="Gal-bind_lectin"/>
    <property type="match status" value="1"/>
</dbReference>
<dbReference type="OrthoDB" id="8443340at2759"/>